<name>A0A2V3IMK7_9FLOR</name>
<feature type="transmembrane region" description="Helical" evidence="6">
    <location>
        <begin position="89"/>
        <end position="112"/>
    </location>
</feature>
<dbReference type="OrthoDB" id="262547at2759"/>
<dbReference type="AlphaFoldDB" id="A0A2V3IMK7"/>
<protein>
    <submittedName>
        <fullName evidence="7">Zinc transporter ZupT</fullName>
    </submittedName>
</protein>
<keyword evidence="8" id="KW-1185">Reference proteome</keyword>
<evidence type="ECO:0000256" key="2">
    <source>
        <dbReference type="ARBA" id="ARBA00022692"/>
    </source>
</evidence>
<dbReference type="PANTHER" id="PTHR11040:SF205">
    <property type="entry name" value="ZINC TRANSPORTER ZUPT"/>
    <property type="match status" value="1"/>
</dbReference>
<dbReference type="NCBIfam" id="NF003243">
    <property type="entry name" value="PRK04201.1"/>
    <property type="match status" value="1"/>
</dbReference>
<accession>A0A2V3IMK7</accession>
<dbReference type="Proteomes" id="UP000247409">
    <property type="component" value="Unassembled WGS sequence"/>
</dbReference>
<dbReference type="PANTHER" id="PTHR11040">
    <property type="entry name" value="ZINC/IRON TRANSPORTER"/>
    <property type="match status" value="1"/>
</dbReference>
<dbReference type="GO" id="GO:0016020">
    <property type="term" value="C:membrane"/>
    <property type="evidence" value="ECO:0007669"/>
    <property type="project" value="UniProtKB-SubCell"/>
</dbReference>
<comment type="caution">
    <text evidence="7">The sequence shown here is derived from an EMBL/GenBank/DDBJ whole genome shotgun (WGS) entry which is preliminary data.</text>
</comment>
<dbReference type="GO" id="GO:0005385">
    <property type="term" value="F:zinc ion transmembrane transporter activity"/>
    <property type="evidence" value="ECO:0007669"/>
    <property type="project" value="TreeGrafter"/>
</dbReference>
<evidence type="ECO:0000256" key="4">
    <source>
        <dbReference type="ARBA" id="ARBA00023136"/>
    </source>
</evidence>
<feature type="transmembrane region" description="Helical" evidence="6">
    <location>
        <begin position="268"/>
        <end position="290"/>
    </location>
</feature>
<proteinExistence type="predicted"/>
<evidence type="ECO:0000313" key="7">
    <source>
        <dbReference type="EMBL" id="PXF43316.1"/>
    </source>
</evidence>
<evidence type="ECO:0000256" key="1">
    <source>
        <dbReference type="ARBA" id="ARBA00004141"/>
    </source>
</evidence>
<feature type="compositionally biased region" description="Low complexity" evidence="5">
    <location>
        <begin position="133"/>
        <end position="147"/>
    </location>
</feature>
<reference evidence="7 8" key="1">
    <citation type="journal article" date="2018" name="Mol. Biol. Evol.">
        <title>Analysis of the draft genome of the red seaweed Gracilariopsis chorda provides insights into genome size evolution in Rhodophyta.</title>
        <authorList>
            <person name="Lee J."/>
            <person name="Yang E.C."/>
            <person name="Graf L."/>
            <person name="Yang J.H."/>
            <person name="Qiu H."/>
            <person name="Zel Zion U."/>
            <person name="Chan C.X."/>
            <person name="Stephens T.G."/>
            <person name="Weber A.P.M."/>
            <person name="Boo G.H."/>
            <person name="Boo S.M."/>
            <person name="Kim K.M."/>
            <person name="Shin Y."/>
            <person name="Jung M."/>
            <person name="Lee S.J."/>
            <person name="Yim H.S."/>
            <person name="Lee J.H."/>
            <person name="Bhattacharya D."/>
            <person name="Yoon H.S."/>
        </authorList>
    </citation>
    <scope>NUCLEOTIDE SEQUENCE [LARGE SCALE GENOMIC DNA]</scope>
    <source>
        <strain evidence="7 8">SKKU-2015</strain>
        <tissue evidence="7">Whole body</tissue>
    </source>
</reference>
<comment type="subcellular location">
    <subcellularLocation>
        <location evidence="1">Membrane</location>
        <topology evidence="1">Multi-pass membrane protein</topology>
    </subcellularLocation>
</comment>
<evidence type="ECO:0000256" key="3">
    <source>
        <dbReference type="ARBA" id="ARBA00022989"/>
    </source>
</evidence>
<organism evidence="7 8">
    <name type="scientific">Gracilariopsis chorda</name>
    <dbReference type="NCBI Taxonomy" id="448386"/>
    <lineage>
        <taxon>Eukaryota</taxon>
        <taxon>Rhodophyta</taxon>
        <taxon>Florideophyceae</taxon>
        <taxon>Rhodymeniophycidae</taxon>
        <taxon>Gracilariales</taxon>
        <taxon>Gracilariaceae</taxon>
        <taxon>Gracilariopsis</taxon>
    </lineage>
</organism>
<feature type="region of interest" description="Disordered" evidence="5">
    <location>
        <begin position="126"/>
        <end position="173"/>
    </location>
</feature>
<feature type="transmembrane region" description="Helical" evidence="6">
    <location>
        <begin position="331"/>
        <end position="351"/>
    </location>
</feature>
<dbReference type="EMBL" id="NBIV01000129">
    <property type="protein sequence ID" value="PXF43316.1"/>
    <property type="molecule type" value="Genomic_DNA"/>
</dbReference>
<keyword evidence="2 6" id="KW-0812">Transmembrane</keyword>
<feature type="transmembrane region" description="Helical" evidence="6">
    <location>
        <begin position="296"/>
        <end position="319"/>
    </location>
</feature>
<dbReference type="Pfam" id="PF02535">
    <property type="entry name" value="Zip"/>
    <property type="match status" value="1"/>
</dbReference>
<dbReference type="InterPro" id="IPR003689">
    <property type="entry name" value="ZIP"/>
</dbReference>
<evidence type="ECO:0000256" key="6">
    <source>
        <dbReference type="SAM" id="Phobius"/>
    </source>
</evidence>
<keyword evidence="3 6" id="KW-1133">Transmembrane helix</keyword>
<gene>
    <name evidence="7" type="ORF">BWQ96_06955</name>
</gene>
<evidence type="ECO:0000256" key="5">
    <source>
        <dbReference type="SAM" id="MobiDB-lite"/>
    </source>
</evidence>
<dbReference type="STRING" id="448386.A0A2V3IMK7"/>
<keyword evidence="4 6" id="KW-0472">Membrane</keyword>
<evidence type="ECO:0000313" key="8">
    <source>
        <dbReference type="Proteomes" id="UP000247409"/>
    </source>
</evidence>
<feature type="transmembrane region" description="Helical" evidence="6">
    <location>
        <begin position="51"/>
        <end position="69"/>
    </location>
</feature>
<feature type="transmembrane region" description="Helical" evidence="6">
    <location>
        <begin position="20"/>
        <end position="44"/>
    </location>
</feature>
<sequence>MADPVIDTCVAQSGDGNVGLAFGIVTAAGLSTTLGAALAFIMPYKRDSKNLLLAACLAIAAGVMLYVSFMEIFAMKAIDEFQSCFEEEFAYLYATLCFFGGIFITYLFDIALHRVEHYIAHRRQKLTDQQSQSHSHVNPTTSSSSSEHSSRGQAEPQEPLPDNPSSETARPDDERIDIHPAVGHDGHLVADMYQTHSHDPKGLIRMGIFTGIALAFHNFPEGLATFVAVLVDPSIGASVAIAIGIHNIPEGICVAMPIYYATGSRFKAFIWATLSGMTELFGAFLGWIVLRKVITPTVYGVLFGIVAGMMVYISIKELLPTAHRYDPEDKVTTYSFIGGMIVMAISLVLFAF</sequence>